<dbReference type="Proteomes" id="UP000789719">
    <property type="component" value="Unassembled WGS sequence"/>
</dbReference>
<comment type="caution">
    <text evidence="14">The sequence shown here is derived from an EMBL/GenBank/DDBJ whole genome shotgun (WGS) entry which is preliminary data.</text>
</comment>
<comment type="catalytic activity">
    <reaction evidence="1">
        <text>(S)-dihydroorotate + fumarate = orotate + succinate</text>
        <dbReference type="Rhea" id="RHEA:30059"/>
        <dbReference type="ChEBI" id="CHEBI:29806"/>
        <dbReference type="ChEBI" id="CHEBI:30031"/>
        <dbReference type="ChEBI" id="CHEBI:30839"/>
        <dbReference type="ChEBI" id="CHEBI:30864"/>
        <dbReference type="EC" id="1.3.98.1"/>
    </reaction>
</comment>
<comment type="subunit">
    <text evidence="6">Homodimer.</text>
</comment>
<dbReference type="InterPro" id="IPR001295">
    <property type="entry name" value="Dihydroorotate_DH_CS"/>
</dbReference>
<dbReference type="InterPro" id="IPR012135">
    <property type="entry name" value="Dihydroorotate_DH_1_2"/>
</dbReference>
<feature type="domain" description="Dihydroorotate dehydrogenase catalytic" evidence="13">
    <location>
        <begin position="7"/>
        <end position="293"/>
    </location>
</feature>
<comment type="similarity">
    <text evidence="5">Belongs to the dihydroorotate dehydrogenase family. Type 1 subfamily.</text>
</comment>
<evidence type="ECO:0000256" key="11">
    <source>
        <dbReference type="ARBA" id="ARBA00022975"/>
    </source>
</evidence>
<evidence type="ECO:0000256" key="5">
    <source>
        <dbReference type="ARBA" id="ARBA00008008"/>
    </source>
</evidence>
<dbReference type="Gene3D" id="2.30.26.10">
    <property type="entry name" value="Dihydroorotate Dehydrogenase A, chain A, domain 2"/>
    <property type="match status" value="1"/>
</dbReference>
<keyword evidence="12 14" id="KW-0560">Oxidoreductase</keyword>
<comment type="subcellular location">
    <subcellularLocation>
        <location evidence="3">Cytoplasm</location>
    </subcellularLocation>
</comment>
<evidence type="ECO:0000256" key="8">
    <source>
        <dbReference type="ARBA" id="ARBA00022490"/>
    </source>
</evidence>
<evidence type="ECO:0000259" key="13">
    <source>
        <dbReference type="Pfam" id="PF01180"/>
    </source>
</evidence>
<dbReference type="PANTHER" id="PTHR48109">
    <property type="entry name" value="DIHYDROOROTATE DEHYDROGENASE (QUINONE), MITOCHONDRIAL-RELATED"/>
    <property type="match status" value="1"/>
</dbReference>
<dbReference type="SUPFAM" id="SSF51395">
    <property type="entry name" value="FMN-linked oxidoreductases"/>
    <property type="match status" value="1"/>
</dbReference>
<evidence type="ECO:0000256" key="12">
    <source>
        <dbReference type="ARBA" id="ARBA00023002"/>
    </source>
</evidence>
<proteinExistence type="inferred from homology"/>
<dbReference type="InterPro" id="IPR023359">
    <property type="entry name" value="Dihydro_DH_chainA_dom2"/>
</dbReference>
<comment type="pathway">
    <text evidence="4">Pyrimidine metabolism; UMP biosynthesis via de novo pathway.</text>
</comment>
<evidence type="ECO:0000256" key="2">
    <source>
        <dbReference type="ARBA" id="ARBA00001917"/>
    </source>
</evidence>
<keyword evidence="15" id="KW-1185">Reference proteome</keyword>
<organism evidence="14 15">
    <name type="scientific">Periweissella ghanensis</name>
    <dbReference type="NCBI Taxonomy" id="467997"/>
    <lineage>
        <taxon>Bacteria</taxon>
        <taxon>Bacillati</taxon>
        <taxon>Bacillota</taxon>
        <taxon>Bacilli</taxon>
        <taxon>Lactobacillales</taxon>
        <taxon>Lactobacillaceae</taxon>
        <taxon>Periweissella</taxon>
    </lineage>
</organism>
<dbReference type="Gene3D" id="3.20.20.70">
    <property type="entry name" value="Aldolase class I"/>
    <property type="match status" value="1"/>
</dbReference>
<evidence type="ECO:0000256" key="3">
    <source>
        <dbReference type="ARBA" id="ARBA00004496"/>
    </source>
</evidence>
<keyword evidence="11" id="KW-0665">Pyrimidine biosynthesis</keyword>
<dbReference type="PROSITE" id="PS00912">
    <property type="entry name" value="DHODEHASE_2"/>
    <property type="match status" value="1"/>
</dbReference>
<gene>
    <name evidence="14" type="primary">pyrDA</name>
    <name evidence="14" type="ORF">WGH24286_00931</name>
</gene>
<dbReference type="Pfam" id="PF01180">
    <property type="entry name" value="DHO_dh"/>
    <property type="match status" value="1"/>
</dbReference>
<evidence type="ECO:0000256" key="6">
    <source>
        <dbReference type="ARBA" id="ARBA00011738"/>
    </source>
</evidence>
<evidence type="ECO:0000256" key="4">
    <source>
        <dbReference type="ARBA" id="ARBA00004725"/>
    </source>
</evidence>
<keyword evidence="10" id="KW-0288">FMN</keyword>
<name>A0ABN8BPF9_9LACO</name>
<evidence type="ECO:0000256" key="9">
    <source>
        <dbReference type="ARBA" id="ARBA00022630"/>
    </source>
</evidence>
<dbReference type="InterPro" id="IPR050074">
    <property type="entry name" value="DHO_dehydrogenase"/>
</dbReference>
<dbReference type="InterPro" id="IPR013785">
    <property type="entry name" value="Aldolase_TIM"/>
</dbReference>
<dbReference type="PROSITE" id="PS00911">
    <property type="entry name" value="DHODEHASE_1"/>
    <property type="match status" value="1"/>
</dbReference>
<protein>
    <recommendedName>
        <fullName evidence="7">dihydroorotate oxidase (fumarate)</fullName>
        <ecNumber evidence="7">1.3.98.1</ecNumber>
    </recommendedName>
</protein>
<dbReference type="InterPro" id="IPR033886">
    <property type="entry name" value="DHOD_1A"/>
</dbReference>
<accession>A0ABN8BPF9</accession>
<dbReference type="EC" id="1.3.98.1" evidence="7"/>
<sequence length="311" mass="33883">MMAIDFKTTMASVEFPSIFLNASGVNCMTVAEMDEMINAACTGGVVTKSATPQQREGNPQPRYYQLEHGSINSMGLPNAGFPYYLDYVTKEHAKPTILSVAGLQMSDNIELLHKIQASEYTGLTELNLSCPNVIGKPQVAYDFEETDALLAEIFSFYTKPLGVKLPPYFDLVHFDQMAAILNKYPLTHINTVNSVGNGLWIDIDTEKVVIKPKQGFGGLGGAMILPTALANVRAFRQRLNPSIKIIGTGGVTSGKDVFMHLLCGADMVSVGTALLHEGVGIFQRLTDELAAIMAEKGYTSIEDFRGKVQDF</sequence>
<dbReference type="PANTHER" id="PTHR48109:SF1">
    <property type="entry name" value="DIHYDROOROTATE DEHYDROGENASE (FUMARATE)"/>
    <property type="match status" value="1"/>
</dbReference>
<dbReference type="EMBL" id="CAKKNT010000010">
    <property type="protein sequence ID" value="CAH0418513.1"/>
    <property type="molecule type" value="Genomic_DNA"/>
</dbReference>
<dbReference type="PIRSF" id="PIRSF000164">
    <property type="entry name" value="DHO_oxidase"/>
    <property type="match status" value="1"/>
</dbReference>
<keyword evidence="9" id="KW-0285">Flavoprotein</keyword>
<evidence type="ECO:0000256" key="7">
    <source>
        <dbReference type="ARBA" id="ARBA00011911"/>
    </source>
</evidence>
<dbReference type="NCBIfam" id="NF002702">
    <property type="entry name" value="PRK02506.1"/>
    <property type="match status" value="1"/>
</dbReference>
<evidence type="ECO:0000256" key="10">
    <source>
        <dbReference type="ARBA" id="ARBA00022643"/>
    </source>
</evidence>
<dbReference type="InterPro" id="IPR005720">
    <property type="entry name" value="Dihydroorotate_DH_cat"/>
</dbReference>
<evidence type="ECO:0000313" key="15">
    <source>
        <dbReference type="Proteomes" id="UP000789719"/>
    </source>
</evidence>
<dbReference type="RefSeq" id="WP_230098603.1">
    <property type="nucleotide sequence ID" value="NZ_CAKKNT010000010.1"/>
</dbReference>
<reference evidence="14 15" key="1">
    <citation type="submission" date="2021-11" db="EMBL/GenBank/DDBJ databases">
        <authorList>
            <person name="Depoorter E."/>
        </authorList>
    </citation>
    <scope>NUCLEOTIDE SEQUENCE [LARGE SCALE GENOMIC DNA]</scope>
    <source>
        <strain evidence="14 15">LMG 24286</strain>
    </source>
</reference>
<comment type="cofactor">
    <cofactor evidence="2">
        <name>FMN</name>
        <dbReference type="ChEBI" id="CHEBI:58210"/>
    </cofactor>
</comment>
<dbReference type="GO" id="GO:1990663">
    <property type="term" value="F:dihydroorotate dehydrogenase (fumarate) activity"/>
    <property type="evidence" value="ECO:0007669"/>
    <property type="project" value="UniProtKB-EC"/>
</dbReference>
<evidence type="ECO:0000313" key="14">
    <source>
        <dbReference type="EMBL" id="CAH0418513.1"/>
    </source>
</evidence>
<evidence type="ECO:0000256" key="1">
    <source>
        <dbReference type="ARBA" id="ARBA00001694"/>
    </source>
</evidence>
<dbReference type="CDD" id="cd04741">
    <property type="entry name" value="DHOD_1A_like"/>
    <property type="match status" value="1"/>
</dbReference>
<keyword evidence="8" id="KW-0963">Cytoplasm</keyword>